<comment type="caution">
    <text evidence="14">The sequence shown here is derived from an EMBL/GenBank/DDBJ whole genome shotgun (WGS) entry which is preliminary data.</text>
</comment>
<dbReference type="InterPro" id="IPR017441">
    <property type="entry name" value="Protein_kinase_ATP_BS"/>
</dbReference>
<evidence type="ECO:0000256" key="11">
    <source>
        <dbReference type="SAM" id="Phobius"/>
    </source>
</evidence>
<feature type="transmembrane region" description="Helical" evidence="11">
    <location>
        <begin position="427"/>
        <end position="451"/>
    </location>
</feature>
<keyword evidence="3" id="KW-0808">Transferase</keyword>
<evidence type="ECO:0000256" key="8">
    <source>
        <dbReference type="ARBA" id="ARBA00048679"/>
    </source>
</evidence>
<reference evidence="14" key="1">
    <citation type="submission" date="2020-10" db="EMBL/GenBank/DDBJ databases">
        <authorList>
            <person name="Gilroy R."/>
        </authorList>
    </citation>
    <scope>NUCLEOTIDE SEQUENCE</scope>
    <source>
        <strain evidence="14">ChiSjej4B22-8148</strain>
    </source>
</reference>
<sequence>MNMLKDGMFIQNRYEIISRIGSGGMADVYKAKDHKLNRFVAVKVLKKEYREDKGFITKFRVEAQSAAGLAHANIVNIYDVGEEAGIYYIVMELVEGITLKEYIRKKGRLSVREATSIALQISAGLEAAHNNGIIHRDVKPQNIIISTDGKVKVADFGIARVSTSDTINSNVMGSVHYSSPEQCRGGYSDGKSDIYSLGITMYEMLTGHVPFDGDTAVSVAIQHLQDEFKGPKEEVPEIPVSTNQIVLKCTQKSPDRRYANMTELIRDLRESLVNPDGNFVQQQETDNTSRTIVMPRDELEQLSAERNLPSYDDSLNVGAAADLHGQEAREDPNRAYQPGSYYQKSGYQEVPGGRGGYRQEDWEDGYSAEEKPAYDPYYDAYDDPSDYGFAEDSYETVARDKKSKRTLHRDPDREMGINPKLEKAVTVGGIIVAVIIGCVFLALLAQALGVFNFGERRRETETETQTEAVTESETEETEEETRETQESEQSESSEGIVLTDLSNQEQSQAQAFLLTQGLQYQVDNTQYNDSVAAGYVISTDPEPGTTLQPGDTVTLYVSQGSQSDVSYVTVPDFEWWTAERATESLEMIGLYAAYEYEASSEVLEDFVIRQDPAGNSQVPVGSTVTLVVSTGASGADTSAESSSTESGQNSVTINSGSSWECNASLDTPEGYTGQPVRITLVQEGQATTVFEGQTTFPYTLNVRGAEGVTTGTAYVYLLDPTTGEVTSTIEYPGIIFSQVN</sequence>
<evidence type="ECO:0000256" key="3">
    <source>
        <dbReference type="ARBA" id="ARBA00022679"/>
    </source>
</evidence>
<protein>
    <recommendedName>
        <fullName evidence="1">non-specific serine/threonine protein kinase</fullName>
        <ecNumber evidence="1">2.7.11.1</ecNumber>
    </recommendedName>
</protein>
<evidence type="ECO:0000259" key="12">
    <source>
        <dbReference type="PROSITE" id="PS50011"/>
    </source>
</evidence>
<feature type="binding site" evidence="9">
    <location>
        <position position="43"/>
    </location>
    <ligand>
        <name>ATP</name>
        <dbReference type="ChEBI" id="CHEBI:30616"/>
    </ligand>
</feature>
<organism evidence="14 15">
    <name type="scientific">Candidatus Choladousia intestinavium</name>
    <dbReference type="NCBI Taxonomy" id="2840727"/>
    <lineage>
        <taxon>Bacteria</taxon>
        <taxon>Bacillati</taxon>
        <taxon>Bacillota</taxon>
        <taxon>Clostridia</taxon>
        <taxon>Lachnospirales</taxon>
        <taxon>Lachnospiraceae</taxon>
        <taxon>Lachnospiraceae incertae sedis</taxon>
        <taxon>Candidatus Choladousia</taxon>
    </lineage>
</organism>
<dbReference type="FunFam" id="1.10.510.10:FF:000021">
    <property type="entry name" value="Serine/threonine protein kinase"/>
    <property type="match status" value="1"/>
</dbReference>
<evidence type="ECO:0000256" key="10">
    <source>
        <dbReference type="SAM" id="MobiDB-lite"/>
    </source>
</evidence>
<keyword evidence="11" id="KW-1133">Transmembrane helix</keyword>
<evidence type="ECO:0000256" key="6">
    <source>
        <dbReference type="ARBA" id="ARBA00022840"/>
    </source>
</evidence>
<keyword evidence="5 14" id="KW-0418">Kinase</keyword>
<dbReference type="InterPro" id="IPR011009">
    <property type="entry name" value="Kinase-like_dom_sf"/>
</dbReference>
<feature type="compositionally biased region" description="Acidic residues" evidence="10">
    <location>
        <begin position="470"/>
        <end position="491"/>
    </location>
</feature>
<dbReference type="NCBIfam" id="NF033483">
    <property type="entry name" value="PknB_PASTA_kin"/>
    <property type="match status" value="1"/>
</dbReference>
<dbReference type="AlphaFoldDB" id="A0A9D1ACQ7"/>
<feature type="domain" description="PASTA" evidence="13">
    <location>
        <begin position="564"/>
        <end position="630"/>
    </location>
</feature>
<dbReference type="EMBL" id="DVGK01000108">
    <property type="protein sequence ID" value="HIR14133.1"/>
    <property type="molecule type" value="Genomic_DNA"/>
</dbReference>
<evidence type="ECO:0000256" key="9">
    <source>
        <dbReference type="PROSITE-ProRule" id="PRU10141"/>
    </source>
</evidence>
<reference evidence="14" key="2">
    <citation type="journal article" date="2021" name="PeerJ">
        <title>Extensive microbial diversity within the chicken gut microbiome revealed by metagenomics and culture.</title>
        <authorList>
            <person name="Gilroy R."/>
            <person name="Ravi A."/>
            <person name="Getino M."/>
            <person name="Pursley I."/>
            <person name="Horton D.L."/>
            <person name="Alikhan N.F."/>
            <person name="Baker D."/>
            <person name="Gharbi K."/>
            <person name="Hall N."/>
            <person name="Watson M."/>
            <person name="Adriaenssens E.M."/>
            <person name="Foster-Nyarko E."/>
            <person name="Jarju S."/>
            <person name="Secka A."/>
            <person name="Antonio M."/>
            <person name="Oren A."/>
            <person name="Chaudhuri R.R."/>
            <person name="La Ragione R."/>
            <person name="Hildebrand F."/>
            <person name="Pallen M.J."/>
        </authorList>
    </citation>
    <scope>NUCLEOTIDE SEQUENCE</scope>
    <source>
        <strain evidence="14">ChiSjej4B22-8148</strain>
    </source>
</reference>
<dbReference type="Gene3D" id="3.30.200.20">
    <property type="entry name" value="Phosphorylase Kinase, domain 1"/>
    <property type="match status" value="1"/>
</dbReference>
<accession>A0A9D1ACQ7</accession>
<feature type="compositionally biased region" description="Basic and acidic residues" evidence="10">
    <location>
        <begin position="324"/>
        <end position="333"/>
    </location>
</feature>
<dbReference type="PROSITE" id="PS00108">
    <property type="entry name" value="PROTEIN_KINASE_ST"/>
    <property type="match status" value="1"/>
</dbReference>
<feature type="domain" description="Protein kinase" evidence="12">
    <location>
        <begin position="14"/>
        <end position="272"/>
    </location>
</feature>
<dbReference type="CDD" id="cd14014">
    <property type="entry name" value="STKc_PknB_like"/>
    <property type="match status" value="1"/>
</dbReference>
<dbReference type="PANTHER" id="PTHR43289:SF34">
    <property type="entry name" value="SERINE_THREONINE-PROTEIN KINASE YBDM-RELATED"/>
    <property type="match status" value="1"/>
</dbReference>
<dbReference type="PROSITE" id="PS50011">
    <property type="entry name" value="PROTEIN_KINASE_DOM"/>
    <property type="match status" value="1"/>
</dbReference>
<evidence type="ECO:0000313" key="15">
    <source>
        <dbReference type="Proteomes" id="UP000886757"/>
    </source>
</evidence>
<feature type="domain" description="PASTA" evidence="13">
    <location>
        <begin position="492"/>
        <end position="559"/>
    </location>
</feature>
<dbReference type="Pfam" id="PF00069">
    <property type="entry name" value="Pkinase"/>
    <property type="match status" value="1"/>
</dbReference>
<evidence type="ECO:0000259" key="13">
    <source>
        <dbReference type="PROSITE" id="PS51178"/>
    </source>
</evidence>
<feature type="region of interest" description="Disordered" evidence="10">
    <location>
        <begin position="457"/>
        <end position="495"/>
    </location>
</feature>
<name>A0A9D1ACQ7_9FIRM</name>
<dbReference type="SMART" id="SM00740">
    <property type="entry name" value="PASTA"/>
    <property type="match status" value="2"/>
</dbReference>
<dbReference type="FunFam" id="3.30.200.20:FF:000035">
    <property type="entry name" value="Serine/threonine protein kinase Stk1"/>
    <property type="match status" value="1"/>
</dbReference>
<dbReference type="Proteomes" id="UP000886757">
    <property type="component" value="Unassembled WGS sequence"/>
</dbReference>
<evidence type="ECO:0000256" key="7">
    <source>
        <dbReference type="ARBA" id="ARBA00047899"/>
    </source>
</evidence>
<dbReference type="PANTHER" id="PTHR43289">
    <property type="entry name" value="MITOGEN-ACTIVATED PROTEIN KINASE KINASE KINASE 20-RELATED"/>
    <property type="match status" value="1"/>
</dbReference>
<dbReference type="InterPro" id="IPR000719">
    <property type="entry name" value="Prot_kinase_dom"/>
</dbReference>
<feature type="region of interest" description="Disordered" evidence="10">
    <location>
        <begin position="633"/>
        <end position="654"/>
    </location>
</feature>
<evidence type="ECO:0000256" key="2">
    <source>
        <dbReference type="ARBA" id="ARBA00022527"/>
    </source>
</evidence>
<evidence type="ECO:0000256" key="5">
    <source>
        <dbReference type="ARBA" id="ARBA00022777"/>
    </source>
</evidence>
<evidence type="ECO:0000256" key="4">
    <source>
        <dbReference type="ARBA" id="ARBA00022741"/>
    </source>
</evidence>
<keyword evidence="11" id="KW-0472">Membrane</keyword>
<keyword evidence="4 9" id="KW-0547">Nucleotide-binding</keyword>
<dbReference type="PROSITE" id="PS00107">
    <property type="entry name" value="PROTEIN_KINASE_ATP"/>
    <property type="match status" value="1"/>
</dbReference>
<dbReference type="Pfam" id="PF03793">
    <property type="entry name" value="PASTA"/>
    <property type="match status" value="2"/>
</dbReference>
<dbReference type="GO" id="GO:0004674">
    <property type="term" value="F:protein serine/threonine kinase activity"/>
    <property type="evidence" value="ECO:0007669"/>
    <property type="project" value="UniProtKB-KW"/>
</dbReference>
<dbReference type="GO" id="GO:0005524">
    <property type="term" value="F:ATP binding"/>
    <property type="evidence" value="ECO:0007669"/>
    <property type="project" value="UniProtKB-UniRule"/>
</dbReference>
<dbReference type="CDD" id="cd06577">
    <property type="entry name" value="PASTA_pknB"/>
    <property type="match status" value="2"/>
</dbReference>
<feature type="region of interest" description="Disordered" evidence="10">
    <location>
        <begin position="324"/>
        <end position="360"/>
    </location>
</feature>
<dbReference type="Gene3D" id="1.10.510.10">
    <property type="entry name" value="Transferase(Phosphotransferase) domain 1"/>
    <property type="match status" value="1"/>
</dbReference>
<gene>
    <name evidence="14" type="primary">pknB</name>
    <name evidence="14" type="ORF">IAB31_09455</name>
</gene>
<proteinExistence type="predicted"/>
<keyword evidence="11" id="KW-0812">Transmembrane</keyword>
<dbReference type="Gene3D" id="3.30.10.20">
    <property type="match status" value="2"/>
</dbReference>
<keyword evidence="2" id="KW-0723">Serine/threonine-protein kinase</keyword>
<dbReference type="SMART" id="SM00220">
    <property type="entry name" value="S_TKc"/>
    <property type="match status" value="1"/>
</dbReference>
<evidence type="ECO:0000313" key="14">
    <source>
        <dbReference type="EMBL" id="HIR14133.1"/>
    </source>
</evidence>
<dbReference type="InterPro" id="IPR008271">
    <property type="entry name" value="Ser/Thr_kinase_AS"/>
</dbReference>
<dbReference type="PROSITE" id="PS51178">
    <property type="entry name" value="PASTA"/>
    <property type="match status" value="2"/>
</dbReference>
<comment type="catalytic activity">
    <reaction evidence="8">
        <text>L-seryl-[protein] + ATP = O-phospho-L-seryl-[protein] + ADP + H(+)</text>
        <dbReference type="Rhea" id="RHEA:17989"/>
        <dbReference type="Rhea" id="RHEA-COMP:9863"/>
        <dbReference type="Rhea" id="RHEA-COMP:11604"/>
        <dbReference type="ChEBI" id="CHEBI:15378"/>
        <dbReference type="ChEBI" id="CHEBI:29999"/>
        <dbReference type="ChEBI" id="CHEBI:30616"/>
        <dbReference type="ChEBI" id="CHEBI:83421"/>
        <dbReference type="ChEBI" id="CHEBI:456216"/>
        <dbReference type="EC" id="2.7.11.1"/>
    </reaction>
</comment>
<comment type="catalytic activity">
    <reaction evidence="7">
        <text>L-threonyl-[protein] + ATP = O-phospho-L-threonyl-[protein] + ADP + H(+)</text>
        <dbReference type="Rhea" id="RHEA:46608"/>
        <dbReference type="Rhea" id="RHEA-COMP:11060"/>
        <dbReference type="Rhea" id="RHEA-COMP:11605"/>
        <dbReference type="ChEBI" id="CHEBI:15378"/>
        <dbReference type="ChEBI" id="CHEBI:30013"/>
        <dbReference type="ChEBI" id="CHEBI:30616"/>
        <dbReference type="ChEBI" id="CHEBI:61977"/>
        <dbReference type="ChEBI" id="CHEBI:456216"/>
        <dbReference type="EC" id="2.7.11.1"/>
    </reaction>
</comment>
<feature type="compositionally biased region" description="Low complexity" evidence="10">
    <location>
        <begin position="633"/>
        <end position="647"/>
    </location>
</feature>
<dbReference type="InterPro" id="IPR005543">
    <property type="entry name" value="PASTA_dom"/>
</dbReference>
<evidence type="ECO:0000256" key="1">
    <source>
        <dbReference type="ARBA" id="ARBA00012513"/>
    </source>
</evidence>
<dbReference type="EC" id="2.7.11.1" evidence="1"/>
<keyword evidence="6 9" id="KW-0067">ATP-binding</keyword>
<dbReference type="SUPFAM" id="SSF56112">
    <property type="entry name" value="Protein kinase-like (PK-like)"/>
    <property type="match status" value="1"/>
</dbReference>